<dbReference type="InterPro" id="IPR023210">
    <property type="entry name" value="NADP_OxRdtase_dom"/>
</dbReference>
<name>A0A135SIL9_9PEZI</name>
<sequence>MVKTAIAAGYRHLDCAEAYGTEKEVGVAIQESGVPRDQFFVTTKVVETIKDVPRAVETSLKNLQLDYVDLYLIHSPYFAKTLADLQDAWKEMEKVQRSGKTKAIGVSSFLRSHIEAILEVAEIKPIVNQIEFHPYLQRAGGYVPWLQEQGITVQRFFGLAPLTHAKGGPLDEPLARITAKYNVDPSAVLIQWHLKQDVISISTTTKPERIQNISRPWTSSCQRKK</sequence>
<dbReference type="PANTHER" id="PTHR11732">
    <property type="entry name" value="ALDO/KETO REDUCTASE"/>
    <property type="match status" value="1"/>
</dbReference>
<dbReference type="AlphaFoldDB" id="A0A135SIL9"/>
<dbReference type="SUPFAM" id="SSF51430">
    <property type="entry name" value="NAD(P)-linked oxidoreductase"/>
    <property type="match status" value="1"/>
</dbReference>
<comment type="caution">
    <text evidence="3">The sequence shown here is derived from an EMBL/GenBank/DDBJ whole genome shotgun (WGS) entry which is preliminary data.</text>
</comment>
<feature type="domain" description="NADP-dependent oxidoreductase" evidence="2">
    <location>
        <begin position="1"/>
        <end position="213"/>
    </location>
</feature>
<reference evidence="3 4" key="1">
    <citation type="submission" date="2014-02" db="EMBL/GenBank/DDBJ databases">
        <title>The genome sequence of Colletotrichum simmondsii CBS122122.</title>
        <authorList>
            <person name="Baroncelli R."/>
            <person name="Thon M.R."/>
        </authorList>
    </citation>
    <scope>NUCLEOTIDE SEQUENCE [LARGE SCALE GENOMIC DNA]</scope>
    <source>
        <strain evidence="3 4">CBS122122</strain>
    </source>
</reference>
<keyword evidence="1" id="KW-0560">Oxidoreductase</keyword>
<evidence type="ECO:0000256" key="1">
    <source>
        <dbReference type="ARBA" id="ARBA00023002"/>
    </source>
</evidence>
<evidence type="ECO:0000259" key="2">
    <source>
        <dbReference type="Pfam" id="PF00248"/>
    </source>
</evidence>
<dbReference type="EMBL" id="JFBX01000555">
    <property type="protein sequence ID" value="KXH35739.1"/>
    <property type="molecule type" value="Genomic_DNA"/>
</dbReference>
<keyword evidence="4" id="KW-1185">Reference proteome</keyword>
<evidence type="ECO:0000313" key="4">
    <source>
        <dbReference type="Proteomes" id="UP000070328"/>
    </source>
</evidence>
<dbReference type="InterPro" id="IPR018170">
    <property type="entry name" value="Aldo/ket_reductase_CS"/>
</dbReference>
<organism evidence="3 4">
    <name type="scientific">Colletotrichum simmondsii</name>
    <dbReference type="NCBI Taxonomy" id="703756"/>
    <lineage>
        <taxon>Eukaryota</taxon>
        <taxon>Fungi</taxon>
        <taxon>Dikarya</taxon>
        <taxon>Ascomycota</taxon>
        <taxon>Pezizomycotina</taxon>
        <taxon>Sordariomycetes</taxon>
        <taxon>Hypocreomycetidae</taxon>
        <taxon>Glomerellales</taxon>
        <taxon>Glomerellaceae</taxon>
        <taxon>Colletotrichum</taxon>
        <taxon>Colletotrichum acutatum species complex</taxon>
    </lineage>
</organism>
<dbReference type="InterPro" id="IPR020471">
    <property type="entry name" value="AKR"/>
</dbReference>
<dbReference type="Proteomes" id="UP000070328">
    <property type="component" value="Unassembled WGS sequence"/>
</dbReference>
<dbReference type="PROSITE" id="PS00798">
    <property type="entry name" value="ALDOKETO_REDUCTASE_1"/>
    <property type="match status" value="1"/>
</dbReference>
<dbReference type="GO" id="GO:0016491">
    <property type="term" value="F:oxidoreductase activity"/>
    <property type="evidence" value="ECO:0007669"/>
    <property type="project" value="UniProtKB-KW"/>
</dbReference>
<accession>A0A135SIL9</accession>
<protein>
    <submittedName>
        <fullName evidence="3">Alcohol dehydrogenase</fullName>
    </submittedName>
</protein>
<gene>
    <name evidence="3" type="ORF">CSIM01_05132</name>
</gene>
<proteinExistence type="predicted"/>
<dbReference type="PRINTS" id="PR00069">
    <property type="entry name" value="ALDKETRDTASE"/>
</dbReference>
<dbReference type="Gene3D" id="3.20.20.100">
    <property type="entry name" value="NADP-dependent oxidoreductase domain"/>
    <property type="match status" value="1"/>
</dbReference>
<evidence type="ECO:0000313" key="3">
    <source>
        <dbReference type="EMBL" id="KXH35739.1"/>
    </source>
</evidence>
<dbReference type="InterPro" id="IPR036812">
    <property type="entry name" value="NAD(P)_OxRdtase_dom_sf"/>
</dbReference>
<dbReference type="Pfam" id="PF00248">
    <property type="entry name" value="Aldo_ket_red"/>
    <property type="match status" value="1"/>
</dbReference>